<dbReference type="EMBL" id="JTDE01003567">
    <property type="protein sequence ID" value="KAF7255909.1"/>
    <property type="molecule type" value="Genomic_DNA"/>
</dbReference>
<reference evidence="1" key="1">
    <citation type="submission" date="2019-07" db="EMBL/GenBank/DDBJ databases">
        <title>Annotation for the trematode Paragonimus miyazaki's.</title>
        <authorList>
            <person name="Choi Y.-J."/>
        </authorList>
    </citation>
    <scope>NUCLEOTIDE SEQUENCE</scope>
    <source>
        <strain evidence="1">Japan</strain>
    </source>
</reference>
<keyword evidence="2" id="KW-1185">Reference proteome</keyword>
<dbReference type="OrthoDB" id="6274709at2759"/>
<evidence type="ECO:0000313" key="2">
    <source>
        <dbReference type="Proteomes" id="UP000822476"/>
    </source>
</evidence>
<proteinExistence type="predicted"/>
<gene>
    <name evidence="1" type="ORF">EG68_07534</name>
</gene>
<sequence length="166" mass="19597">MELELINRTRQQQLETLNMHMKESHRRWMERQSQQQELRKARQLTNNELKSEFLEVMNWNQNLAKQYKTNQQQHVKLTNSFYMAVGQLQCTRIEMCAGEQLLALSARAQRHASIDERRSRAAIELQTVQLEAKLDATGCIIRAIHRLSGQRMIRQTDKPLPIQFVP</sequence>
<organism evidence="1 2">
    <name type="scientific">Paragonimus skrjabini miyazakii</name>
    <dbReference type="NCBI Taxonomy" id="59628"/>
    <lineage>
        <taxon>Eukaryota</taxon>
        <taxon>Metazoa</taxon>
        <taxon>Spiralia</taxon>
        <taxon>Lophotrochozoa</taxon>
        <taxon>Platyhelminthes</taxon>
        <taxon>Trematoda</taxon>
        <taxon>Digenea</taxon>
        <taxon>Plagiorchiida</taxon>
        <taxon>Troglotremata</taxon>
        <taxon>Troglotrematidae</taxon>
        <taxon>Paragonimus</taxon>
    </lineage>
</organism>
<evidence type="ECO:0000313" key="1">
    <source>
        <dbReference type="EMBL" id="KAF7255909.1"/>
    </source>
</evidence>
<accession>A0A8S9YM10</accession>
<dbReference type="AlphaFoldDB" id="A0A8S9YM10"/>
<name>A0A8S9YM10_9TREM</name>
<comment type="caution">
    <text evidence="1">The sequence shown here is derived from an EMBL/GenBank/DDBJ whole genome shotgun (WGS) entry which is preliminary data.</text>
</comment>
<dbReference type="Proteomes" id="UP000822476">
    <property type="component" value="Unassembled WGS sequence"/>
</dbReference>
<protein>
    <submittedName>
        <fullName evidence="1">Uncharacterized protein</fullName>
    </submittedName>
</protein>